<dbReference type="InterPro" id="IPR013783">
    <property type="entry name" value="Ig-like_fold"/>
</dbReference>
<keyword evidence="5" id="KW-1185">Reference proteome</keyword>
<keyword evidence="1" id="KW-0732">Signal</keyword>
<dbReference type="GO" id="GO:0002376">
    <property type="term" value="P:immune system process"/>
    <property type="evidence" value="ECO:0007669"/>
    <property type="project" value="UniProtKB-KW"/>
</dbReference>
<sequence>SGNCCCVLVQDTLSTLSSLHKQMLWTKEGDDATLDCSHRKGPTYYQMYWYRQRPGENIRQIVFTTPSTEPDFETDFKNERLKVTKPDAESGTLTVENLEPGDSGVYFCAVSEHSEANPFKT</sequence>
<evidence type="ECO:0000313" key="4">
    <source>
        <dbReference type="Ensembl" id="ENSPMGP00000020763.1"/>
    </source>
</evidence>
<dbReference type="PROSITE" id="PS50835">
    <property type="entry name" value="IG_LIKE"/>
    <property type="match status" value="1"/>
</dbReference>
<evidence type="ECO:0000256" key="2">
    <source>
        <dbReference type="ARBA" id="ARBA00022859"/>
    </source>
</evidence>
<accession>A0A3B4AUF6</accession>
<dbReference type="Proteomes" id="UP000261520">
    <property type="component" value="Unplaced"/>
</dbReference>
<reference evidence="4" key="1">
    <citation type="submission" date="2025-08" db="UniProtKB">
        <authorList>
            <consortium name="Ensembl"/>
        </authorList>
    </citation>
    <scope>IDENTIFICATION</scope>
</reference>
<protein>
    <recommendedName>
        <fullName evidence="3">Ig-like domain-containing protein</fullName>
    </recommendedName>
</protein>
<dbReference type="InterPro" id="IPR003598">
    <property type="entry name" value="Ig_sub2"/>
</dbReference>
<dbReference type="GO" id="GO:0007166">
    <property type="term" value="P:cell surface receptor signaling pathway"/>
    <property type="evidence" value="ECO:0007669"/>
    <property type="project" value="TreeGrafter"/>
</dbReference>
<dbReference type="PANTHER" id="PTHR23268">
    <property type="entry name" value="T-CELL RECEPTOR BETA CHAIN"/>
    <property type="match status" value="1"/>
</dbReference>
<dbReference type="GO" id="GO:0005886">
    <property type="term" value="C:plasma membrane"/>
    <property type="evidence" value="ECO:0007669"/>
    <property type="project" value="TreeGrafter"/>
</dbReference>
<dbReference type="Ensembl" id="ENSPMGT00000022137.1">
    <property type="protein sequence ID" value="ENSPMGP00000020763.1"/>
    <property type="gene ID" value="ENSPMGG00000016823.1"/>
</dbReference>
<dbReference type="PANTHER" id="PTHR23268:SF102">
    <property type="entry name" value="IMMUNOGLOBULIN V-SET DOMAIN-CONTAINING PROTEIN"/>
    <property type="match status" value="1"/>
</dbReference>
<feature type="domain" description="Ig-like" evidence="3">
    <location>
        <begin position="28"/>
        <end position="121"/>
    </location>
</feature>
<dbReference type="InterPro" id="IPR050413">
    <property type="entry name" value="TCR_beta_variable"/>
</dbReference>
<dbReference type="InterPro" id="IPR013106">
    <property type="entry name" value="Ig_V-set"/>
</dbReference>
<dbReference type="STRING" id="409849.ENSPMGP00000020763"/>
<dbReference type="SUPFAM" id="SSF48726">
    <property type="entry name" value="Immunoglobulin"/>
    <property type="match status" value="1"/>
</dbReference>
<dbReference type="InterPro" id="IPR007110">
    <property type="entry name" value="Ig-like_dom"/>
</dbReference>
<evidence type="ECO:0000259" key="3">
    <source>
        <dbReference type="PROSITE" id="PS50835"/>
    </source>
</evidence>
<evidence type="ECO:0000313" key="5">
    <source>
        <dbReference type="Proteomes" id="UP000261520"/>
    </source>
</evidence>
<dbReference type="Gene3D" id="2.60.40.10">
    <property type="entry name" value="Immunoglobulins"/>
    <property type="match status" value="1"/>
</dbReference>
<dbReference type="InterPro" id="IPR036179">
    <property type="entry name" value="Ig-like_dom_sf"/>
</dbReference>
<dbReference type="InterPro" id="IPR003599">
    <property type="entry name" value="Ig_sub"/>
</dbReference>
<keyword evidence="2" id="KW-0391">Immunity</keyword>
<proteinExistence type="predicted"/>
<dbReference type="SMART" id="SM00409">
    <property type="entry name" value="IG"/>
    <property type="match status" value="1"/>
</dbReference>
<organism evidence="4 5">
    <name type="scientific">Periophthalmus magnuspinnatus</name>
    <dbReference type="NCBI Taxonomy" id="409849"/>
    <lineage>
        <taxon>Eukaryota</taxon>
        <taxon>Metazoa</taxon>
        <taxon>Chordata</taxon>
        <taxon>Craniata</taxon>
        <taxon>Vertebrata</taxon>
        <taxon>Euteleostomi</taxon>
        <taxon>Actinopterygii</taxon>
        <taxon>Neopterygii</taxon>
        <taxon>Teleostei</taxon>
        <taxon>Neoteleostei</taxon>
        <taxon>Acanthomorphata</taxon>
        <taxon>Gobiaria</taxon>
        <taxon>Gobiiformes</taxon>
        <taxon>Gobioidei</taxon>
        <taxon>Gobiidae</taxon>
        <taxon>Oxudercinae</taxon>
        <taxon>Periophthalmus</taxon>
    </lineage>
</organism>
<dbReference type="Pfam" id="PF07686">
    <property type="entry name" value="V-set"/>
    <property type="match status" value="1"/>
</dbReference>
<dbReference type="SMART" id="SM00408">
    <property type="entry name" value="IGc2"/>
    <property type="match status" value="1"/>
</dbReference>
<evidence type="ECO:0000256" key="1">
    <source>
        <dbReference type="ARBA" id="ARBA00022729"/>
    </source>
</evidence>
<dbReference type="AlphaFoldDB" id="A0A3B4AUF6"/>
<reference evidence="4" key="2">
    <citation type="submission" date="2025-09" db="UniProtKB">
        <authorList>
            <consortium name="Ensembl"/>
        </authorList>
    </citation>
    <scope>IDENTIFICATION</scope>
</reference>
<dbReference type="SMART" id="SM00406">
    <property type="entry name" value="IGv"/>
    <property type="match status" value="1"/>
</dbReference>
<name>A0A3B4AUF6_9GOBI</name>